<name>A0A838BPS5_9HYPH</name>
<comment type="caution">
    <text evidence="1">The sequence shown here is derived from an EMBL/GenBank/DDBJ whole genome shotgun (WGS) entry which is preliminary data.</text>
</comment>
<proteinExistence type="predicted"/>
<sequence length="86" mass="9660">MAIRTIETSVEVDLGDFEDDELVDELEARGYTVVKSADSGDQRSAILDDAAWRLSRGDVDDALHILARTLGPQFRDLPELVRKRMN</sequence>
<accession>A0A838BPS5</accession>
<dbReference type="RefSeq" id="WP_181052424.1">
    <property type="nucleotide sequence ID" value="NZ_JACDXJ010000001.1"/>
</dbReference>
<dbReference type="Proteomes" id="UP000572984">
    <property type="component" value="Unassembled WGS sequence"/>
</dbReference>
<gene>
    <name evidence="1" type="ORF">H0S73_12270</name>
</gene>
<organism evidence="1 2">
    <name type="scientific">Microvirga mediterraneensis</name>
    <dbReference type="NCBI Taxonomy" id="2754695"/>
    <lineage>
        <taxon>Bacteria</taxon>
        <taxon>Pseudomonadati</taxon>
        <taxon>Pseudomonadota</taxon>
        <taxon>Alphaproteobacteria</taxon>
        <taxon>Hyphomicrobiales</taxon>
        <taxon>Methylobacteriaceae</taxon>
        <taxon>Microvirga</taxon>
    </lineage>
</organism>
<evidence type="ECO:0000313" key="1">
    <source>
        <dbReference type="EMBL" id="MBA1156902.1"/>
    </source>
</evidence>
<dbReference type="EMBL" id="JACDXJ010000001">
    <property type="protein sequence ID" value="MBA1156902.1"/>
    <property type="molecule type" value="Genomic_DNA"/>
</dbReference>
<evidence type="ECO:0000313" key="2">
    <source>
        <dbReference type="Proteomes" id="UP000572984"/>
    </source>
</evidence>
<protein>
    <submittedName>
        <fullName evidence="1">Uncharacterized protein</fullName>
    </submittedName>
</protein>
<reference evidence="1 2" key="1">
    <citation type="submission" date="2020-07" db="EMBL/GenBank/DDBJ databases">
        <title>Draft genome and description of Microvirga mediterraneensis Marseille-Q2068 sp. nov.</title>
        <authorList>
            <person name="Boxberger M."/>
        </authorList>
    </citation>
    <scope>NUCLEOTIDE SEQUENCE [LARGE SCALE GENOMIC DNA]</scope>
    <source>
        <strain evidence="1 2">Marseille-Q2068</strain>
    </source>
</reference>
<dbReference type="AlphaFoldDB" id="A0A838BPS5"/>
<keyword evidence="2" id="KW-1185">Reference proteome</keyword>